<evidence type="ECO:0000313" key="1">
    <source>
        <dbReference type="EMBL" id="MCT7399726.1"/>
    </source>
</evidence>
<accession>A0ABT2M2H1</accession>
<reference evidence="1" key="1">
    <citation type="submission" date="2022-09" db="EMBL/GenBank/DDBJ databases">
        <title>Eubacterium sp. LFL-14 isolated from human feces.</title>
        <authorList>
            <person name="Liu F."/>
        </authorList>
    </citation>
    <scope>NUCLEOTIDE SEQUENCE</scope>
    <source>
        <strain evidence="1">LFL-14</strain>
    </source>
</reference>
<gene>
    <name evidence="1" type="ORF">N5B56_11645</name>
</gene>
<dbReference type="EMBL" id="JAODBU010000012">
    <property type="protein sequence ID" value="MCT7399726.1"/>
    <property type="molecule type" value="Genomic_DNA"/>
</dbReference>
<comment type="caution">
    <text evidence="1">The sequence shown here is derived from an EMBL/GenBank/DDBJ whole genome shotgun (WGS) entry which is preliminary data.</text>
</comment>
<organism evidence="1 2">
    <name type="scientific">Eubacterium album</name>
    <dbReference type="NCBI Taxonomy" id="2978477"/>
    <lineage>
        <taxon>Bacteria</taxon>
        <taxon>Bacillati</taxon>
        <taxon>Bacillota</taxon>
        <taxon>Clostridia</taxon>
        <taxon>Eubacteriales</taxon>
        <taxon>Eubacteriaceae</taxon>
        <taxon>Eubacterium</taxon>
    </lineage>
</organism>
<keyword evidence="2" id="KW-1185">Reference proteome</keyword>
<evidence type="ECO:0000313" key="2">
    <source>
        <dbReference type="Proteomes" id="UP001431199"/>
    </source>
</evidence>
<sequence>MKDEGLKDNIKIENAIAALQQESTQEMLAHTLTVIRRRMKEKGRLIIAVEPPKADRNLNIQAIKTDDGRMWWMAFTSFDEEVKGSSSVMSTFMSDIDSLFVTALKTDGISGIIINPWNKTIMLDKRLISIIIGK</sequence>
<proteinExistence type="predicted"/>
<protein>
    <submittedName>
        <fullName evidence="1">SseB family protein</fullName>
    </submittedName>
</protein>
<dbReference type="Proteomes" id="UP001431199">
    <property type="component" value="Unassembled WGS sequence"/>
</dbReference>
<name>A0ABT2M2H1_9FIRM</name>